<evidence type="ECO:0000313" key="2">
    <source>
        <dbReference type="Proteomes" id="UP000806378"/>
    </source>
</evidence>
<dbReference type="AlphaFoldDB" id="A0A8T0CIY7"/>
<dbReference type="EMBL" id="MU091879">
    <property type="protein sequence ID" value="KAF7846772.1"/>
    <property type="molecule type" value="Genomic_DNA"/>
</dbReference>
<name>A0A8T0CIY7_CORYI</name>
<accession>A0A8T0CIY7</accession>
<sequence>MVIKSHRRALIGKFRAIISTANLLDYLESGLSTKKLVSILSVVFISWSIHECGRRKCGTILLLLRRVGGVGLRWEDAFRMPFVRRHDLLRRTIKSTEQKIKSDKRTALLKELQCCLRKIFIYKNPR</sequence>
<reference evidence="1" key="1">
    <citation type="submission" date="2020-05" db="EMBL/GenBank/DDBJ databases">
        <title>WGS assembly of Corymbia citriodora subspecies variegata.</title>
        <authorList>
            <person name="Barry K."/>
            <person name="Hundley H."/>
            <person name="Shu S."/>
            <person name="Jenkins J."/>
            <person name="Grimwood J."/>
            <person name="Baten A."/>
        </authorList>
    </citation>
    <scope>NUCLEOTIDE SEQUENCE</scope>
    <source>
        <strain evidence="1">CV2-018</strain>
    </source>
</reference>
<dbReference type="Proteomes" id="UP000806378">
    <property type="component" value="Unassembled WGS sequence"/>
</dbReference>
<protein>
    <submittedName>
        <fullName evidence="1">Uncharacterized protein</fullName>
    </submittedName>
</protein>
<comment type="caution">
    <text evidence="1">The sequence shown here is derived from an EMBL/GenBank/DDBJ whole genome shotgun (WGS) entry which is preliminary data.</text>
</comment>
<dbReference type="Gramene" id="rna-gnl|WGS:JABURB|Cocit.L3770.1">
    <property type="protein sequence ID" value="cds-KAF7846772.1"/>
    <property type="gene ID" value="gene-BT93_L3770"/>
</dbReference>
<gene>
    <name evidence="1" type="ORF">BT93_L3770</name>
</gene>
<keyword evidence="2" id="KW-1185">Reference proteome</keyword>
<evidence type="ECO:0000313" key="1">
    <source>
        <dbReference type="EMBL" id="KAF7846772.1"/>
    </source>
</evidence>
<organism evidence="1 2">
    <name type="scientific">Corymbia citriodora subsp. variegata</name>
    <dbReference type="NCBI Taxonomy" id="360336"/>
    <lineage>
        <taxon>Eukaryota</taxon>
        <taxon>Viridiplantae</taxon>
        <taxon>Streptophyta</taxon>
        <taxon>Embryophyta</taxon>
        <taxon>Tracheophyta</taxon>
        <taxon>Spermatophyta</taxon>
        <taxon>Magnoliopsida</taxon>
        <taxon>eudicotyledons</taxon>
        <taxon>Gunneridae</taxon>
        <taxon>Pentapetalae</taxon>
        <taxon>rosids</taxon>
        <taxon>malvids</taxon>
        <taxon>Myrtales</taxon>
        <taxon>Myrtaceae</taxon>
        <taxon>Myrtoideae</taxon>
        <taxon>Eucalypteae</taxon>
        <taxon>Corymbia</taxon>
    </lineage>
</organism>
<proteinExistence type="predicted"/>